<dbReference type="PANTHER" id="PTHR42912:SF93">
    <property type="entry name" value="N6-ADENOSINE-METHYLTRANSFERASE TMT1A"/>
    <property type="match status" value="1"/>
</dbReference>
<dbReference type="GeneID" id="30012642"/>
<dbReference type="InterPro" id="IPR013217">
    <property type="entry name" value="Methyltransf_12"/>
</dbReference>
<dbReference type="CDD" id="cd02440">
    <property type="entry name" value="AdoMet_MTases"/>
    <property type="match status" value="1"/>
</dbReference>
<dbReference type="EMBL" id="LVYI01000007">
    <property type="protein sequence ID" value="OAP57736.1"/>
    <property type="molecule type" value="Genomic_DNA"/>
</dbReference>
<dbReference type="RefSeq" id="XP_018691103.1">
    <property type="nucleotide sequence ID" value="XM_018839982.1"/>
</dbReference>
<sequence>MSSTSTSLASPPPPPSSSQTTQYDQIGLSYESMKRIPGAALERNNLRATIVPYLTLPPRPGDGPGGRGAAVLDLACGTGYYSRLLFEWASPRRVVGVDISPAMVAAAERSAADLEAFRQGRLTFAVGDATQPLPPTAATFSDDDGSSSPSSGSAPGPLFDVVLGAWLLNYASSTTEMARMFANVAAALRPGGHFVAITPHPAADLDEFAAFHGTAAAQAEMRRFGVSIAYRTPPLASGEGFRTRVTAHVQPQEITFDNFHLRRHVYEDAARRGGMQGEWKWVPVRLPGSDEESRAQYGVGIEYWEGCVERPHFGILVVEK</sequence>
<accession>A0A178ZE42</accession>
<evidence type="ECO:0000313" key="4">
    <source>
        <dbReference type="Proteomes" id="UP000078343"/>
    </source>
</evidence>
<evidence type="ECO:0000259" key="2">
    <source>
        <dbReference type="Pfam" id="PF08242"/>
    </source>
</evidence>
<dbReference type="Pfam" id="PF08242">
    <property type="entry name" value="Methyltransf_12"/>
    <property type="match status" value="1"/>
</dbReference>
<dbReference type="STRING" id="1367422.A0A178ZE42"/>
<dbReference type="OrthoDB" id="3647at2759"/>
<comment type="caution">
    <text evidence="3">The sequence shown here is derived from an EMBL/GenBank/DDBJ whole genome shotgun (WGS) entry which is preliminary data.</text>
</comment>
<feature type="region of interest" description="Disordered" evidence="1">
    <location>
        <begin position="1"/>
        <end position="23"/>
    </location>
</feature>
<dbReference type="Gene3D" id="3.40.50.150">
    <property type="entry name" value="Vaccinia Virus protein VP39"/>
    <property type="match status" value="1"/>
</dbReference>
<organism evidence="3 4">
    <name type="scientific">Fonsecaea erecta</name>
    <dbReference type="NCBI Taxonomy" id="1367422"/>
    <lineage>
        <taxon>Eukaryota</taxon>
        <taxon>Fungi</taxon>
        <taxon>Dikarya</taxon>
        <taxon>Ascomycota</taxon>
        <taxon>Pezizomycotina</taxon>
        <taxon>Eurotiomycetes</taxon>
        <taxon>Chaetothyriomycetidae</taxon>
        <taxon>Chaetothyriales</taxon>
        <taxon>Herpotrichiellaceae</taxon>
        <taxon>Fonsecaea</taxon>
    </lineage>
</organism>
<proteinExistence type="predicted"/>
<reference evidence="3 4" key="1">
    <citation type="submission" date="2016-04" db="EMBL/GenBank/DDBJ databases">
        <title>Draft genome of Fonsecaea erecta CBS 125763.</title>
        <authorList>
            <person name="Weiss V.A."/>
            <person name="Vicente V.A."/>
            <person name="Raittz R.T."/>
            <person name="Moreno L.F."/>
            <person name="De Souza E.M."/>
            <person name="Pedrosa F.O."/>
            <person name="Steffens M.B."/>
            <person name="Faoro H."/>
            <person name="Tadra-Sfeir M.Z."/>
            <person name="Najafzadeh M.J."/>
            <person name="Felipe M.S."/>
            <person name="Teixeira M."/>
            <person name="Sun J."/>
            <person name="Xi L."/>
            <person name="Gomes R."/>
            <person name="De Azevedo C.M."/>
            <person name="Salgado C.G."/>
            <person name="Da Silva M.B."/>
            <person name="Nascimento M.F."/>
            <person name="Queiroz-Telles F."/>
            <person name="Attili D.S."/>
            <person name="Gorbushina A."/>
        </authorList>
    </citation>
    <scope>NUCLEOTIDE SEQUENCE [LARGE SCALE GENOMIC DNA]</scope>
    <source>
        <strain evidence="3 4">CBS 125763</strain>
    </source>
</reference>
<dbReference type="AlphaFoldDB" id="A0A178ZE42"/>
<feature type="domain" description="Methyltransferase type 12" evidence="2">
    <location>
        <begin position="72"/>
        <end position="194"/>
    </location>
</feature>
<evidence type="ECO:0000256" key="1">
    <source>
        <dbReference type="SAM" id="MobiDB-lite"/>
    </source>
</evidence>
<dbReference type="InterPro" id="IPR050508">
    <property type="entry name" value="Methyltransf_Superfamily"/>
</dbReference>
<dbReference type="Proteomes" id="UP000078343">
    <property type="component" value="Unassembled WGS sequence"/>
</dbReference>
<dbReference type="SUPFAM" id="SSF53335">
    <property type="entry name" value="S-adenosyl-L-methionine-dependent methyltransferases"/>
    <property type="match status" value="1"/>
</dbReference>
<dbReference type="GO" id="GO:0008168">
    <property type="term" value="F:methyltransferase activity"/>
    <property type="evidence" value="ECO:0007669"/>
    <property type="project" value="TreeGrafter"/>
</dbReference>
<feature type="region of interest" description="Disordered" evidence="1">
    <location>
        <begin position="128"/>
        <end position="153"/>
    </location>
</feature>
<protein>
    <recommendedName>
        <fullName evidence="2">Methyltransferase type 12 domain-containing protein</fullName>
    </recommendedName>
</protein>
<dbReference type="PANTHER" id="PTHR42912">
    <property type="entry name" value="METHYLTRANSFERASE"/>
    <property type="match status" value="1"/>
</dbReference>
<name>A0A178ZE42_9EURO</name>
<keyword evidence="4" id="KW-1185">Reference proteome</keyword>
<evidence type="ECO:0000313" key="3">
    <source>
        <dbReference type="EMBL" id="OAP57736.1"/>
    </source>
</evidence>
<dbReference type="InterPro" id="IPR029063">
    <property type="entry name" value="SAM-dependent_MTases_sf"/>
</dbReference>
<gene>
    <name evidence="3" type="ORF">AYL99_08474</name>
</gene>